<evidence type="ECO:0000259" key="1">
    <source>
        <dbReference type="Pfam" id="PF02169"/>
    </source>
</evidence>
<evidence type="ECO:0000313" key="2">
    <source>
        <dbReference type="EMBL" id="KXO08113.1"/>
    </source>
</evidence>
<organism evidence="2 3">
    <name type="scientific">Marinobacter excellens LAMA 842</name>
    <dbReference type="NCBI Taxonomy" id="1306954"/>
    <lineage>
        <taxon>Bacteria</taxon>
        <taxon>Pseudomonadati</taxon>
        <taxon>Pseudomonadota</taxon>
        <taxon>Gammaproteobacteria</taxon>
        <taxon>Pseudomonadales</taxon>
        <taxon>Marinobacteraceae</taxon>
        <taxon>Marinobacter</taxon>
    </lineage>
</organism>
<dbReference type="EMBL" id="LOCO01000018">
    <property type="protein sequence ID" value="KXO08113.1"/>
    <property type="molecule type" value="Genomic_DNA"/>
</dbReference>
<dbReference type="AlphaFoldDB" id="A0A137S6Q7"/>
<dbReference type="Pfam" id="PF02169">
    <property type="entry name" value="LPP20"/>
    <property type="match status" value="1"/>
</dbReference>
<dbReference type="PROSITE" id="PS51257">
    <property type="entry name" value="PROKAR_LIPOPROTEIN"/>
    <property type="match status" value="1"/>
</dbReference>
<reference evidence="3" key="1">
    <citation type="submission" date="2015-12" db="EMBL/GenBank/DDBJ databases">
        <authorList>
            <person name="Lima A."/>
            <person name="Farahani Zayas N."/>
            <person name="Castro Da Silva M.A."/>
            <person name="Cabral A."/>
            <person name="Pessatti M.L."/>
        </authorList>
    </citation>
    <scope>NUCLEOTIDE SEQUENCE [LARGE SCALE GENOMIC DNA]</scope>
    <source>
        <strain evidence="3">LAMA 842</strain>
    </source>
</reference>
<dbReference type="InterPro" id="IPR024952">
    <property type="entry name" value="LPP20-like_dom"/>
</dbReference>
<keyword evidence="2" id="KW-0449">Lipoprotein</keyword>
<dbReference type="Proteomes" id="UP000070282">
    <property type="component" value="Unassembled WGS sequence"/>
</dbReference>
<name>A0A137S6Q7_9GAMM</name>
<gene>
    <name evidence="2" type="ORF">J122_3006</name>
</gene>
<keyword evidence="3" id="KW-1185">Reference proteome</keyword>
<accession>A0A137S6Q7</accession>
<sequence>MDTAKVFSGDKIMTLRWTLVPVLVFTLAACAPVGSYQNSSQDTRTEFEPITVRVSGFGTYQDVREDRINPRKRLMARRASQLDAYRNLAERVYGTVIYGSSTVNDFVVNNDNFRTYVDSYIRGARMVAVNEHSDGVIETVMELKLEPRFRECVSRVVDDQVRDQCMIPMPRQNDRVGDVETRRTQSLYYLD</sequence>
<proteinExistence type="predicted"/>
<comment type="caution">
    <text evidence="2">The sequence shown here is derived from an EMBL/GenBank/DDBJ whole genome shotgun (WGS) entry which is preliminary data.</text>
</comment>
<dbReference type="PATRIC" id="fig|1306954.6.peg.1286"/>
<evidence type="ECO:0000313" key="3">
    <source>
        <dbReference type="Proteomes" id="UP000070282"/>
    </source>
</evidence>
<protein>
    <submittedName>
        <fullName evidence="2">Putative lipoprotein required for motility</fullName>
    </submittedName>
</protein>
<feature type="domain" description="Lipoprotein LPP20-like" evidence="1">
    <location>
        <begin position="72"/>
        <end position="143"/>
    </location>
</feature>